<dbReference type="Pfam" id="PF08457">
    <property type="entry name" value="Sfi1"/>
    <property type="match status" value="1"/>
</dbReference>
<feature type="region of interest" description="Disordered" evidence="1">
    <location>
        <begin position="394"/>
        <end position="428"/>
    </location>
</feature>
<dbReference type="InterPro" id="IPR013665">
    <property type="entry name" value="Sfi1_dom"/>
</dbReference>
<reference evidence="3 4" key="1">
    <citation type="journal article" date="2016" name="Sci. Rep.">
        <title>Peltaster fructicola genome reveals evolution from an invasive phytopathogen to an ectophytic parasite.</title>
        <authorList>
            <person name="Xu C."/>
            <person name="Chen H."/>
            <person name="Gleason M.L."/>
            <person name="Xu J.R."/>
            <person name="Liu H."/>
            <person name="Zhang R."/>
            <person name="Sun G."/>
        </authorList>
    </citation>
    <scope>NUCLEOTIDE SEQUENCE [LARGE SCALE GENOMIC DNA]</scope>
    <source>
        <strain evidence="3 4">LNHT1506</strain>
    </source>
</reference>
<feature type="domain" description="Sfi1 spindle body" evidence="2">
    <location>
        <begin position="4"/>
        <end position="262"/>
    </location>
</feature>
<dbReference type="AlphaFoldDB" id="A0A6H0XR81"/>
<accession>A0A6H0XR81</accession>
<dbReference type="OrthoDB" id="5215300at2759"/>
<proteinExistence type="predicted"/>
<evidence type="ECO:0000313" key="3">
    <source>
        <dbReference type="EMBL" id="QIW97160.1"/>
    </source>
</evidence>
<evidence type="ECO:0000256" key="1">
    <source>
        <dbReference type="SAM" id="MobiDB-lite"/>
    </source>
</evidence>
<feature type="compositionally biased region" description="Polar residues" evidence="1">
    <location>
        <begin position="415"/>
        <end position="428"/>
    </location>
</feature>
<protein>
    <recommendedName>
        <fullName evidence="2">Sfi1 spindle body domain-containing protein</fullName>
    </recommendedName>
</protein>
<organism evidence="3 4">
    <name type="scientific">Peltaster fructicola</name>
    <dbReference type="NCBI Taxonomy" id="286661"/>
    <lineage>
        <taxon>Eukaryota</taxon>
        <taxon>Fungi</taxon>
        <taxon>Dikarya</taxon>
        <taxon>Ascomycota</taxon>
        <taxon>Pezizomycotina</taxon>
        <taxon>Dothideomycetes</taxon>
        <taxon>Dothideomycetes incertae sedis</taxon>
        <taxon>Peltaster</taxon>
    </lineage>
</organism>
<feature type="compositionally biased region" description="Low complexity" evidence="1">
    <location>
        <begin position="278"/>
        <end position="298"/>
    </location>
</feature>
<name>A0A6H0XR81_9PEZI</name>
<evidence type="ECO:0000313" key="4">
    <source>
        <dbReference type="Proteomes" id="UP000503462"/>
    </source>
</evidence>
<gene>
    <name evidence="3" type="ORF">AMS68_002678</name>
</gene>
<dbReference type="EMBL" id="CP051140">
    <property type="protein sequence ID" value="QIW97160.1"/>
    <property type="molecule type" value="Genomic_DNA"/>
</dbReference>
<keyword evidence="4" id="KW-1185">Reference proteome</keyword>
<sequence length="428" mass="48916">MLLSKSGDMSLVYERRSAHFAQESQRRKLTGVFQRMLLRLRRREDAERAANEFSHARLLPGAWAKLTQAGEHIQEHNKWARDAAFYVGTKKIVDQWRHRTEQSKQDKRRLAYDQVRSRIKLRLMRSAFAMLRGKGTTMVAAQFEADRLAHHRSVESLRQALLFWQQRTADVGDMHIAAVQHDIQKLRRSALLTIEARTVHIKDMTDLSTEIRAEDDVRLMATTYKRLRATGFALARLKDSSNVFHERLRERHRLQMLRHFAQLALERRAKAHDREPDSPSIRPASRAASRSDSRPGSAYQRSPIREATGTPAYLRTPSRARRSRFKAIPTPAPYTPFAFTPAYLTTTPAPQQTALASGQTIALEGLTPQITPFNRKLRANGIATDVRPASILRSRPFGRSIGPGTDKSVRFASRFQRQQPSSVIQEAE</sequence>
<evidence type="ECO:0000259" key="2">
    <source>
        <dbReference type="Pfam" id="PF08457"/>
    </source>
</evidence>
<feature type="region of interest" description="Disordered" evidence="1">
    <location>
        <begin position="269"/>
        <end position="331"/>
    </location>
</feature>
<dbReference type="Proteomes" id="UP000503462">
    <property type="component" value="Chromosome 2"/>
</dbReference>